<proteinExistence type="predicted"/>
<dbReference type="InterPro" id="IPR035965">
    <property type="entry name" value="PAS-like_dom_sf"/>
</dbReference>
<gene>
    <name evidence="2" type="ORF">SHKM778_50360</name>
</gene>
<dbReference type="PROSITE" id="PS50112">
    <property type="entry name" value="PAS"/>
    <property type="match status" value="1"/>
</dbReference>
<dbReference type="SMART" id="SM00091">
    <property type="entry name" value="PAS"/>
    <property type="match status" value="1"/>
</dbReference>
<dbReference type="AlphaFoldDB" id="A0AAT9HN02"/>
<name>A0AAT9HN02_9ACTN</name>
<evidence type="ECO:0000313" key="2">
    <source>
        <dbReference type="EMBL" id="BFO18648.1"/>
    </source>
</evidence>
<dbReference type="Pfam" id="PF00989">
    <property type="entry name" value="PAS"/>
    <property type="match status" value="1"/>
</dbReference>
<protein>
    <recommendedName>
        <fullName evidence="1">PAS domain-containing protein</fullName>
    </recommendedName>
</protein>
<dbReference type="NCBIfam" id="TIGR00229">
    <property type="entry name" value="sensory_box"/>
    <property type="match status" value="1"/>
</dbReference>
<dbReference type="InterPro" id="IPR013767">
    <property type="entry name" value="PAS_fold"/>
</dbReference>
<dbReference type="Gene3D" id="3.30.450.20">
    <property type="entry name" value="PAS domain"/>
    <property type="match status" value="1"/>
</dbReference>
<dbReference type="GO" id="GO:0006355">
    <property type="term" value="P:regulation of DNA-templated transcription"/>
    <property type="evidence" value="ECO:0007669"/>
    <property type="project" value="InterPro"/>
</dbReference>
<sequence length="143" mass="15794">MLEAIGAGAYVVDERGRIIAVNARAEELLGRPAAELVGHDAHDLLHRDAQGQQLPRTQCAMRQAFHAGRPAQADEDYFARADGSVLPISWLIAPYGTGGHRTATLVVFHTPDTRPEPARSRDHRPSRCRNCSAWPCWPRPPRS</sequence>
<reference evidence="2" key="1">
    <citation type="submission" date="2024-06" db="EMBL/GenBank/DDBJ databases">
        <authorList>
            <consortium name="consrtm"/>
            <person name="Uemura M."/>
            <person name="Terahara T."/>
        </authorList>
    </citation>
    <scope>NUCLEOTIDE SEQUENCE</scope>
    <source>
        <strain evidence="2">KM77-8</strain>
    </source>
</reference>
<feature type="domain" description="PAS" evidence="1">
    <location>
        <begin position="1"/>
        <end position="64"/>
    </location>
</feature>
<dbReference type="CDD" id="cd00130">
    <property type="entry name" value="PAS"/>
    <property type="match status" value="1"/>
</dbReference>
<reference evidence="2" key="2">
    <citation type="submission" date="2024-07" db="EMBL/GenBank/DDBJ databases">
        <title>Streptomyces haneummycinica sp. nov., a new antibiotic-producing actinobacterium isolated from marine sediment.</title>
        <authorList>
            <person name="Uemura M."/>
            <person name="Hamada M."/>
            <person name="Hirano S."/>
            <person name="Kobayashi K."/>
            <person name="Ohshiro T."/>
            <person name="Kobayashi T."/>
            <person name="Terahara T."/>
        </authorList>
    </citation>
    <scope>NUCLEOTIDE SEQUENCE</scope>
    <source>
        <strain evidence="2">KM77-8</strain>
    </source>
</reference>
<dbReference type="InterPro" id="IPR000014">
    <property type="entry name" value="PAS"/>
</dbReference>
<organism evidence="2">
    <name type="scientific">Streptomyces haneummycinicus</name>
    <dbReference type="NCBI Taxonomy" id="3074435"/>
    <lineage>
        <taxon>Bacteria</taxon>
        <taxon>Bacillati</taxon>
        <taxon>Actinomycetota</taxon>
        <taxon>Actinomycetes</taxon>
        <taxon>Kitasatosporales</taxon>
        <taxon>Streptomycetaceae</taxon>
        <taxon>Streptomyces</taxon>
    </lineage>
</organism>
<dbReference type="SUPFAM" id="SSF55785">
    <property type="entry name" value="PYP-like sensor domain (PAS domain)"/>
    <property type="match status" value="1"/>
</dbReference>
<dbReference type="EMBL" id="AP035768">
    <property type="protein sequence ID" value="BFO18648.1"/>
    <property type="molecule type" value="Genomic_DNA"/>
</dbReference>
<accession>A0AAT9HN02</accession>
<evidence type="ECO:0000259" key="1">
    <source>
        <dbReference type="PROSITE" id="PS50112"/>
    </source>
</evidence>